<dbReference type="PANTHER" id="PTHR40115">
    <property type="entry name" value="INNER MEMBRANE PROTEIN WITH PEPSY TM HELIX"/>
    <property type="match status" value="1"/>
</dbReference>
<dbReference type="Pfam" id="PF16357">
    <property type="entry name" value="PepSY_TM_like_2"/>
    <property type="match status" value="1"/>
</dbReference>
<protein>
    <recommendedName>
        <fullName evidence="4">PepSY domain-containing protein</fullName>
    </recommendedName>
</protein>
<gene>
    <name evidence="2" type="ORF">DJ021_10535</name>
</gene>
<dbReference type="InterPro" id="IPR032307">
    <property type="entry name" value="PepSY_TM-like_2"/>
</dbReference>
<sequence>MAGRSLRGWMRDLHLYVGIAASPLVIVYALSTFVLNHPGWAWGAPRPAADRSVAISLGDTTQASSLALGREVLRQTGVSGEIMFVRREPEKNRLEIPVQRPGDKITIKVDLAAGRAIVSHERTSFWSRLVFLHKMPGPHVVDLRGNWLPVALWRWFADATALGVLFLTATGLYLWAALGAERRTGVLCLVAGLGVFGLLVAGIVL</sequence>
<dbReference type="Proteomes" id="UP000249842">
    <property type="component" value="Unassembled WGS sequence"/>
</dbReference>
<dbReference type="EMBL" id="QFYP01000001">
    <property type="protein sequence ID" value="RAK60205.1"/>
    <property type="molecule type" value="Genomic_DNA"/>
</dbReference>
<dbReference type="RefSeq" id="WP_111457498.1">
    <property type="nucleotide sequence ID" value="NZ_QFYP01000001.1"/>
</dbReference>
<organism evidence="2 3">
    <name type="scientific">Phenylobacterium hankyongense</name>
    <dbReference type="NCBI Taxonomy" id="1813876"/>
    <lineage>
        <taxon>Bacteria</taxon>
        <taxon>Pseudomonadati</taxon>
        <taxon>Pseudomonadota</taxon>
        <taxon>Alphaproteobacteria</taxon>
        <taxon>Caulobacterales</taxon>
        <taxon>Caulobacteraceae</taxon>
        <taxon>Phenylobacterium</taxon>
    </lineage>
</organism>
<evidence type="ECO:0000313" key="3">
    <source>
        <dbReference type="Proteomes" id="UP000249842"/>
    </source>
</evidence>
<evidence type="ECO:0000313" key="2">
    <source>
        <dbReference type="EMBL" id="RAK60205.1"/>
    </source>
</evidence>
<comment type="caution">
    <text evidence="2">The sequence shown here is derived from an EMBL/GenBank/DDBJ whole genome shotgun (WGS) entry which is preliminary data.</text>
</comment>
<keyword evidence="1" id="KW-1133">Transmembrane helix</keyword>
<proteinExistence type="predicted"/>
<dbReference type="OrthoDB" id="9787788at2"/>
<dbReference type="AlphaFoldDB" id="A0A328B0W2"/>
<feature type="transmembrane region" description="Helical" evidence="1">
    <location>
        <begin position="186"/>
        <end position="204"/>
    </location>
</feature>
<evidence type="ECO:0008006" key="4">
    <source>
        <dbReference type="Google" id="ProtNLM"/>
    </source>
</evidence>
<accession>A0A328B0W2</accession>
<dbReference type="PANTHER" id="PTHR40115:SF1">
    <property type="entry name" value="INNER MEMBRANE PROTEIN WITH PEPSY TM HELIX"/>
    <property type="match status" value="1"/>
</dbReference>
<feature type="transmembrane region" description="Helical" evidence="1">
    <location>
        <begin position="152"/>
        <end position="174"/>
    </location>
</feature>
<keyword evidence="1" id="KW-0812">Transmembrane</keyword>
<name>A0A328B0W2_9CAUL</name>
<feature type="transmembrane region" description="Helical" evidence="1">
    <location>
        <begin position="13"/>
        <end position="35"/>
    </location>
</feature>
<keyword evidence="3" id="KW-1185">Reference proteome</keyword>
<evidence type="ECO:0000256" key="1">
    <source>
        <dbReference type="SAM" id="Phobius"/>
    </source>
</evidence>
<keyword evidence="1" id="KW-0472">Membrane</keyword>
<reference evidence="3" key="1">
    <citation type="submission" date="2018-05" db="EMBL/GenBank/DDBJ databases">
        <authorList>
            <person name="Li X."/>
        </authorList>
    </citation>
    <scope>NUCLEOTIDE SEQUENCE [LARGE SCALE GENOMIC DNA]</scope>
    <source>
        <strain evidence="3">HKS-05</strain>
    </source>
</reference>